<reference evidence="5 6" key="1">
    <citation type="journal article" date="2011" name="Stand. Genomic Sci.">
        <title>Complete genome sequence of Desulfobulbus propionicus type strain (1pr3).</title>
        <authorList>
            <person name="Pagani I."/>
            <person name="Lapidus A."/>
            <person name="Nolan M."/>
            <person name="Lucas S."/>
            <person name="Hammon N."/>
            <person name="Deshpande S."/>
            <person name="Cheng J.F."/>
            <person name="Chertkov O."/>
            <person name="Davenport K."/>
            <person name="Tapia R."/>
            <person name="Han C."/>
            <person name="Goodwin L."/>
            <person name="Pitluck S."/>
            <person name="Liolios K."/>
            <person name="Mavromatis K."/>
            <person name="Ivanova N."/>
            <person name="Mikhailova N."/>
            <person name="Pati A."/>
            <person name="Chen A."/>
            <person name="Palaniappan K."/>
            <person name="Land M."/>
            <person name="Hauser L."/>
            <person name="Chang Y.J."/>
            <person name="Jeffries C.D."/>
            <person name="Detter J.C."/>
            <person name="Brambilla E."/>
            <person name="Kannan K.P."/>
            <person name="Djao O.D."/>
            <person name="Rohde M."/>
            <person name="Pukall R."/>
            <person name="Spring S."/>
            <person name="Goker M."/>
            <person name="Sikorski J."/>
            <person name="Woyke T."/>
            <person name="Bristow J."/>
            <person name="Eisen J.A."/>
            <person name="Markowitz V."/>
            <person name="Hugenholtz P."/>
            <person name="Kyrpides N.C."/>
            <person name="Klenk H.P."/>
        </authorList>
    </citation>
    <scope>NUCLEOTIDE SEQUENCE [LARGE SCALE GENOMIC DNA]</scope>
    <source>
        <strain evidence="6">ATCC 33891 / DSM 2032 / 1pr3</strain>
    </source>
</reference>
<evidence type="ECO:0000256" key="1">
    <source>
        <dbReference type="ARBA" id="ARBA00011888"/>
    </source>
</evidence>
<dbReference type="Gene3D" id="3.40.50.1580">
    <property type="entry name" value="Nucleoside phosphorylase domain"/>
    <property type="match status" value="1"/>
</dbReference>
<dbReference type="Pfam" id="PF01048">
    <property type="entry name" value="PNP_UDP_1"/>
    <property type="match status" value="1"/>
</dbReference>
<feature type="domain" description="Nucleoside phosphorylase" evidence="4">
    <location>
        <begin position="54"/>
        <end position="228"/>
    </location>
</feature>
<dbReference type="RefSeq" id="WP_015725621.1">
    <property type="nucleotide sequence ID" value="NC_014972.1"/>
</dbReference>
<organism evidence="5 6">
    <name type="scientific">Desulfobulbus propionicus (strain ATCC 33891 / DSM 2032 / VKM B-1956 / 1pr3)</name>
    <dbReference type="NCBI Taxonomy" id="577650"/>
    <lineage>
        <taxon>Bacteria</taxon>
        <taxon>Pseudomonadati</taxon>
        <taxon>Thermodesulfobacteriota</taxon>
        <taxon>Desulfobulbia</taxon>
        <taxon>Desulfobulbales</taxon>
        <taxon>Desulfobulbaceae</taxon>
        <taxon>Desulfobulbus</taxon>
    </lineage>
</organism>
<proteinExistence type="predicted"/>
<evidence type="ECO:0000313" key="5">
    <source>
        <dbReference type="EMBL" id="ADW19096.1"/>
    </source>
</evidence>
<dbReference type="Proteomes" id="UP000006365">
    <property type="component" value="Chromosome"/>
</dbReference>
<dbReference type="InterPro" id="IPR035994">
    <property type="entry name" value="Nucleoside_phosphorylase_sf"/>
</dbReference>
<evidence type="ECO:0000256" key="3">
    <source>
        <dbReference type="ARBA" id="ARBA00048447"/>
    </source>
</evidence>
<dbReference type="AlphaFoldDB" id="A0A7U4DQD1"/>
<dbReference type="PANTHER" id="PTHR43691">
    <property type="entry name" value="URIDINE PHOSPHORYLASE"/>
    <property type="match status" value="1"/>
</dbReference>
<gene>
    <name evidence="5" type="ordered locus">Despr_2963</name>
</gene>
<dbReference type="SUPFAM" id="SSF53167">
    <property type="entry name" value="Purine and uridine phosphorylases"/>
    <property type="match status" value="1"/>
</dbReference>
<dbReference type="GO" id="GO:0004850">
    <property type="term" value="F:uridine phosphorylase activity"/>
    <property type="evidence" value="ECO:0007669"/>
    <property type="project" value="UniProtKB-EC"/>
</dbReference>
<dbReference type="EC" id="2.4.2.3" evidence="1"/>
<dbReference type="InterPro" id="IPR000845">
    <property type="entry name" value="Nucleoside_phosphorylase_d"/>
</dbReference>
<keyword evidence="6" id="KW-1185">Reference proteome</keyword>
<evidence type="ECO:0000259" key="4">
    <source>
        <dbReference type="Pfam" id="PF01048"/>
    </source>
</evidence>
<dbReference type="CDD" id="cd09007">
    <property type="entry name" value="NP-I_spr0068"/>
    <property type="match status" value="1"/>
</dbReference>
<sequence>MLSCVINPSAHKGDPRLPPTGILAVNPSDSSCLAEFSKHYQLRQHFLFNSRLYSNDFLFLAGPAVGAPMAALCLEKLIALGARNIVVYGWCGSLSPFLAAGDLFLPTSGLSEEGTSGHYPVPKDRQEDSLFHRSLLQQLQHHGHNPQQGSIWTIDAVYRETREKVERYAAQGILAVDMEYTALRTVAAFRQVDLAAVMLVSDELFHHPWTPKFSQKRFRTASATILAELCTLVQSGELQ</sequence>
<dbReference type="EMBL" id="CP002364">
    <property type="protein sequence ID" value="ADW19096.1"/>
    <property type="molecule type" value="Genomic_DNA"/>
</dbReference>
<dbReference type="GO" id="GO:0009116">
    <property type="term" value="P:nucleoside metabolic process"/>
    <property type="evidence" value="ECO:0007669"/>
    <property type="project" value="InterPro"/>
</dbReference>
<dbReference type="PANTHER" id="PTHR43691:SF11">
    <property type="entry name" value="FI09636P-RELATED"/>
    <property type="match status" value="1"/>
</dbReference>
<dbReference type="KEGG" id="dpr:Despr_2963"/>
<comment type="catalytic activity">
    <reaction evidence="3">
        <text>uridine + phosphate = alpha-D-ribose 1-phosphate + uracil</text>
        <dbReference type="Rhea" id="RHEA:24388"/>
        <dbReference type="ChEBI" id="CHEBI:16704"/>
        <dbReference type="ChEBI" id="CHEBI:17568"/>
        <dbReference type="ChEBI" id="CHEBI:43474"/>
        <dbReference type="ChEBI" id="CHEBI:57720"/>
        <dbReference type="EC" id="2.4.2.3"/>
    </reaction>
</comment>
<dbReference type="GO" id="GO:0005829">
    <property type="term" value="C:cytosol"/>
    <property type="evidence" value="ECO:0007669"/>
    <property type="project" value="TreeGrafter"/>
</dbReference>
<evidence type="ECO:0000256" key="2">
    <source>
        <dbReference type="ARBA" id="ARBA00021980"/>
    </source>
</evidence>
<protein>
    <recommendedName>
        <fullName evidence="2">Uridine phosphorylase</fullName>
        <ecNumber evidence="1">2.4.2.3</ecNumber>
    </recommendedName>
</protein>
<evidence type="ECO:0000313" key="6">
    <source>
        <dbReference type="Proteomes" id="UP000006365"/>
    </source>
</evidence>
<accession>A0A7U4DQD1</accession>
<name>A0A7U4DQD1_DESPD</name>